<dbReference type="AlphaFoldDB" id="A0A917QKT9"/>
<accession>A0A917QKT9</accession>
<dbReference type="EMBL" id="BMPQ01000003">
    <property type="protein sequence ID" value="GGK55244.1"/>
    <property type="molecule type" value="Genomic_DNA"/>
</dbReference>
<sequence length="317" mass="35324">MLRRRPSLLIRPELDDHPLHAILAELRPAQQLHGLGAGRIRPLWEPVADLLRATGRDWDRRVHRISVLAGSLPAAVSQRWVTDRPGDGDALVLRAFALSERAPDEGPAAARRAEQACLRAAQACPEDPTPWLALLSLLQSFAAPPKDAVPVWTEAVNRAPWNRTAYHRLLRYLSPRGHGTVPDMMDFAQQGAARAPYGSPLVLLPVAARVELVAHRQRQDPLVAFGASGHWNDPRAAEEVDTALTGWFHTAAAPHAEAVTDLNVLAFALTRTHRPAEATAVFHRIGRHMTHHPWDLLPDPERTFLYWRDREAGRHRT</sequence>
<dbReference type="Proteomes" id="UP000637788">
    <property type="component" value="Unassembled WGS sequence"/>
</dbReference>
<proteinExistence type="predicted"/>
<evidence type="ECO:0000313" key="1">
    <source>
        <dbReference type="EMBL" id="GGK55244.1"/>
    </source>
</evidence>
<reference evidence="1" key="2">
    <citation type="submission" date="2020-09" db="EMBL/GenBank/DDBJ databases">
        <authorList>
            <person name="Sun Q."/>
            <person name="Ohkuma M."/>
        </authorList>
    </citation>
    <scope>NUCLEOTIDE SEQUENCE</scope>
    <source>
        <strain evidence="1">JCM 3035</strain>
    </source>
</reference>
<keyword evidence="2" id="KW-1185">Reference proteome</keyword>
<organism evidence="1 2">
    <name type="scientific">Streptomyces flaveus</name>
    <dbReference type="NCBI Taxonomy" id="66370"/>
    <lineage>
        <taxon>Bacteria</taxon>
        <taxon>Bacillati</taxon>
        <taxon>Actinomycetota</taxon>
        <taxon>Actinomycetes</taxon>
        <taxon>Kitasatosporales</taxon>
        <taxon>Streptomycetaceae</taxon>
        <taxon>Streptomyces</taxon>
        <taxon>Streptomyces aurantiacus group</taxon>
    </lineage>
</organism>
<dbReference type="RefSeq" id="WP_189321058.1">
    <property type="nucleotide sequence ID" value="NZ_BMPQ01000003.1"/>
</dbReference>
<reference evidence="1" key="1">
    <citation type="journal article" date="2014" name="Int. J. Syst. Evol. Microbiol.">
        <title>Complete genome sequence of Corynebacterium casei LMG S-19264T (=DSM 44701T), isolated from a smear-ripened cheese.</title>
        <authorList>
            <consortium name="US DOE Joint Genome Institute (JGI-PGF)"/>
            <person name="Walter F."/>
            <person name="Albersmeier A."/>
            <person name="Kalinowski J."/>
            <person name="Ruckert C."/>
        </authorList>
    </citation>
    <scope>NUCLEOTIDE SEQUENCE</scope>
    <source>
        <strain evidence="1">JCM 3035</strain>
    </source>
</reference>
<comment type="caution">
    <text evidence="1">The sequence shown here is derived from an EMBL/GenBank/DDBJ whole genome shotgun (WGS) entry which is preliminary data.</text>
</comment>
<gene>
    <name evidence="1" type="ORF">GCM10010094_14650</name>
</gene>
<name>A0A917QKT9_9ACTN</name>
<protein>
    <submittedName>
        <fullName evidence="1">Uncharacterized protein</fullName>
    </submittedName>
</protein>
<evidence type="ECO:0000313" key="2">
    <source>
        <dbReference type="Proteomes" id="UP000637788"/>
    </source>
</evidence>